<dbReference type="VEuPathDB" id="PlasmoDB:PCOAH_00035750"/>
<proteinExistence type="predicted"/>
<accession>A0A1B1E200</accession>
<keyword evidence="3" id="KW-1185">Reference proteome</keyword>
<feature type="compositionally biased region" description="Acidic residues" evidence="1">
    <location>
        <begin position="331"/>
        <end position="341"/>
    </location>
</feature>
<protein>
    <submittedName>
        <fullName evidence="2">KIR-like protein</fullName>
    </submittedName>
</protein>
<organism evidence="2 3">
    <name type="scientific">Plasmodium coatneyi</name>
    <dbReference type="NCBI Taxonomy" id="208452"/>
    <lineage>
        <taxon>Eukaryota</taxon>
        <taxon>Sar</taxon>
        <taxon>Alveolata</taxon>
        <taxon>Apicomplexa</taxon>
        <taxon>Aconoidasida</taxon>
        <taxon>Haemosporida</taxon>
        <taxon>Plasmodiidae</taxon>
        <taxon>Plasmodium</taxon>
    </lineage>
</organism>
<evidence type="ECO:0000313" key="3">
    <source>
        <dbReference type="Proteomes" id="UP000092716"/>
    </source>
</evidence>
<feature type="region of interest" description="Disordered" evidence="1">
    <location>
        <begin position="223"/>
        <end position="248"/>
    </location>
</feature>
<evidence type="ECO:0000256" key="1">
    <source>
        <dbReference type="SAM" id="MobiDB-lite"/>
    </source>
</evidence>
<dbReference type="KEGG" id="pcot:PCOAH_00035750"/>
<dbReference type="EMBL" id="CP016249">
    <property type="protein sequence ID" value="ANQ08869.1"/>
    <property type="molecule type" value="Genomic_DNA"/>
</dbReference>
<dbReference type="Pfam" id="PF05795">
    <property type="entry name" value="Plasmodium_Vir"/>
    <property type="match status" value="1"/>
</dbReference>
<sequence>MTKELDRKELPSHKEYYDKFNTPTRSECKSLGGDFQQWDGQLQNGLSEYHKITTDAKKIANAYCFACTQNKPSSYKNKEPCEFFYYWLGDKYWNDLGNHTFSNLLNKIYQTLHTSSHTNLCRTKYDDVPRELFQQRKTLFEWWHNHSVLQSLIQGSNSECSEQYGHHIEKAFSSYFSVSAFCTENKSKSDSYCMQFWTEQNQKDNLAKLLKLQCESESKLQTMEEGSRTCAQEKETLTKEKQSEAQATLSQAQTAASLAKEEAVRSATTTSSLSSIFGTLGMTVAPFLLYKYKPWSSWIGNHSGNGRSTRKRRSAEGTFDTFTENSSTYDSETESIVDDSTTENSTTLRSATYTAQSTRGGRTRNNAGRGIVGYQNM</sequence>
<evidence type="ECO:0000313" key="2">
    <source>
        <dbReference type="EMBL" id="ANQ08869.1"/>
    </source>
</evidence>
<feature type="region of interest" description="Disordered" evidence="1">
    <location>
        <begin position="301"/>
        <end position="346"/>
    </location>
</feature>
<dbReference type="GeneID" id="30910306"/>
<dbReference type="OrthoDB" id="383226at2759"/>
<name>A0A1B1E200_9APIC</name>
<feature type="compositionally biased region" description="Basic and acidic residues" evidence="1">
    <location>
        <begin position="225"/>
        <end position="243"/>
    </location>
</feature>
<dbReference type="Proteomes" id="UP000092716">
    <property type="component" value="Chromosome 11"/>
</dbReference>
<dbReference type="RefSeq" id="XP_019915564.1">
    <property type="nucleotide sequence ID" value="XM_020060366.1"/>
</dbReference>
<dbReference type="InterPro" id="IPR008780">
    <property type="entry name" value="Plasmodium_Vir"/>
</dbReference>
<gene>
    <name evidence="2" type="ORF">PCOAH_00035750</name>
</gene>
<dbReference type="AlphaFoldDB" id="A0A1B1E200"/>
<reference evidence="3" key="1">
    <citation type="submission" date="2016-06" db="EMBL/GenBank/DDBJ databases">
        <title>First high quality genome sequence of Plasmodium coatneyi using continuous long reads from single molecule, real-time sequencing.</title>
        <authorList>
            <person name="Chien J.-T."/>
            <person name="Pakala S.B."/>
            <person name="Geraldo J.A."/>
            <person name="Lapp S.A."/>
            <person name="Barnwell J.W."/>
            <person name="Kissinger J.C."/>
            <person name="Galinski M.R."/>
            <person name="Humphrey J.C."/>
        </authorList>
    </citation>
    <scope>NUCLEOTIDE SEQUENCE [LARGE SCALE GENOMIC DNA]</scope>
    <source>
        <strain evidence="3">Hackeri</strain>
    </source>
</reference>
<feature type="compositionally biased region" description="Polar residues" evidence="1">
    <location>
        <begin position="320"/>
        <end position="330"/>
    </location>
</feature>